<feature type="compositionally biased region" description="Low complexity" evidence="1">
    <location>
        <begin position="140"/>
        <end position="151"/>
    </location>
</feature>
<feature type="compositionally biased region" description="Basic and acidic residues" evidence="1">
    <location>
        <begin position="160"/>
        <end position="170"/>
    </location>
</feature>
<feature type="compositionally biased region" description="Basic and acidic residues" evidence="1">
    <location>
        <begin position="179"/>
        <end position="202"/>
    </location>
</feature>
<protein>
    <submittedName>
        <fullName evidence="2">Uncharacterized protein</fullName>
    </submittedName>
</protein>
<name>A0AAE0IQI6_9PEZI</name>
<accession>A0AAE0IQI6</accession>
<comment type="caution">
    <text evidence="2">The sequence shown here is derived from an EMBL/GenBank/DDBJ whole genome shotgun (WGS) entry which is preliminary data.</text>
</comment>
<organism evidence="2 3">
    <name type="scientific">Apodospora peruviana</name>
    <dbReference type="NCBI Taxonomy" id="516989"/>
    <lineage>
        <taxon>Eukaryota</taxon>
        <taxon>Fungi</taxon>
        <taxon>Dikarya</taxon>
        <taxon>Ascomycota</taxon>
        <taxon>Pezizomycotina</taxon>
        <taxon>Sordariomycetes</taxon>
        <taxon>Sordariomycetidae</taxon>
        <taxon>Sordariales</taxon>
        <taxon>Lasiosphaeriaceae</taxon>
        <taxon>Apodospora</taxon>
    </lineage>
</organism>
<proteinExistence type="predicted"/>
<evidence type="ECO:0000313" key="2">
    <source>
        <dbReference type="EMBL" id="KAK3329294.1"/>
    </source>
</evidence>
<evidence type="ECO:0000256" key="1">
    <source>
        <dbReference type="SAM" id="MobiDB-lite"/>
    </source>
</evidence>
<reference evidence="2" key="2">
    <citation type="submission" date="2023-06" db="EMBL/GenBank/DDBJ databases">
        <authorList>
            <consortium name="Lawrence Berkeley National Laboratory"/>
            <person name="Haridas S."/>
            <person name="Hensen N."/>
            <person name="Bonometti L."/>
            <person name="Westerberg I."/>
            <person name="Brannstrom I.O."/>
            <person name="Guillou S."/>
            <person name="Cros-Aarteil S."/>
            <person name="Calhoun S."/>
            <person name="Kuo A."/>
            <person name="Mondo S."/>
            <person name="Pangilinan J."/>
            <person name="Riley R."/>
            <person name="Labutti K."/>
            <person name="Andreopoulos B."/>
            <person name="Lipzen A."/>
            <person name="Chen C."/>
            <person name="Yanf M."/>
            <person name="Daum C."/>
            <person name="Ng V."/>
            <person name="Clum A."/>
            <person name="Steindorff A."/>
            <person name="Ohm R."/>
            <person name="Martin F."/>
            <person name="Silar P."/>
            <person name="Natvig D."/>
            <person name="Lalanne C."/>
            <person name="Gautier V."/>
            <person name="Ament-Velasquez S.L."/>
            <person name="Kruys A."/>
            <person name="Hutchinson M.I."/>
            <person name="Powell A.J."/>
            <person name="Barry K."/>
            <person name="Miller A.N."/>
            <person name="Grigoriev I.V."/>
            <person name="Debuchy R."/>
            <person name="Gladieux P."/>
            <person name="Thoren M.H."/>
            <person name="Johannesson H."/>
        </authorList>
    </citation>
    <scope>NUCLEOTIDE SEQUENCE</scope>
    <source>
        <strain evidence="2">CBS 118394</strain>
    </source>
</reference>
<sequence>MSTELTAAEKVFLEAAITCLKSPPDVSKNGVTLELDNVKIGEKLNLKPKSVTNRWWEIKKKLTAKYGGDGPVTEAGADADAGTAAAGADADTRDAGDADEEGGDSVPTTPGSGKRKRGPNAGASGNKAPKTPKTPKTPKAPKATPTKTTSARGRKGKAAAKHETEPKAESAETEPEQEAQAKFELKPEPKSEDTDALKMEED</sequence>
<feature type="compositionally biased region" description="Low complexity" evidence="1">
    <location>
        <begin position="73"/>
        <end position="89"/>
    </location>
</feature>
<dbReference type="Proteomes" id="UP001283341">
    <property type="component" value="Unassembled WGS sequence"/>
</dbReference>
<feature type="region of interest" description="Disordered" evidence="1">
    <location>
        <begin position="63"/>
        <end position="202"/>
    </location>
</feature>
<evidence type="ECO:0000313" key="3">
    <source>
        <dbReference type="Proteomes" id="UP001283341"/>
    </source>
</evidence>
<dbReference type="EMBL" id="JAUEDM010000001">
    <property type="protein sequence ID" value="KAK3329294.1"/>
    <property type="molecule type" value="Genomic_DNA"/>
</dbReference>
<gene>
    <name evidence="2" type="ORF">B0H66DRAFT_540589</name>
</gene>
<dbReference type="AlphaFoldDB" id="A0AAE0IQI6"/>
<reference evidence="2" key="1">
    <citation type="journal article" date="2023" name="Mol. Phylogenet. Evol.">
        <title>Genome-scale phylogeny and comparative genomics of the fungal order Sordariales.</title>
        <authorList>
            <person name="Hensen N."/>
            <person name="Bonometti L."/>
            <person name="Westerberg I."/>
            <person name="Brannstrom I.O."/>
            <person name="Guillou S."/>
            <person name="Cros-Aarteil S."/>
            <person name="Calhoun S."/>
            <person name="Haridas S."/>
            <person name="Kuo A."/>
            <person name="Mondo S."/>
            <person name="Pangilinan J."/>
            <person name="Riley R."/>
            <person name="LaButti K."/>
            <person name="Andreopoulos B."/>
            <person name="Lipzen A."/>
            <person name="Chen C."/>
            <person name="Yan M."/>
            <person name="Daum C."/>
            <person name="Ng V."/>
            <person name="Clum A."/>
            <person name="Steindorff A."/>
            <person name="Ohm R.A."/>
            <person name="Martin F."/>
            <person name="Silar P."/>
            <person name="Natvig D.O."/>
            <person name="Lalanne C."/>
            <person name="Gautier V."/>
            <person name="Ament-Velasquez S.L."/>
            <person name="Kruys A."/>
            <person name="Hutchinson M.I."/>
            <person name="Powell A.J."/>
            <person name="Barry K."/>
            <person name="Miller A.N."/>
            <person name="Grigoriev I.V."/>
            <person name="Debuchy R."/>
            <person name="Gladieux P."/>
            <person name="Hiltunen Thoren M."/>
            <person name="Johannesson H."/>
        </authorList>
    </citation>
    <scope>NUCLEOTIDE SEQUENCE</scope>
    <source>
        <strain evidence="2">CBS 118394</strain>
    </source>
</reference>
<keyword evidence="3" id="KW-1185">Reference proteome</keyword>